<organism evidence="6 7">
    <name type="scientific">Steroidobacter agaridevorans</name>
    <dbReference type="NCBI Taxonomy" id="2695856"/>
    <lineage>
        <taxon>Bacteria</taxon>
        <taxon>Pseudomonadati</taxon>
        <taxon>Pseudomonadota</taxon>
        <taxon>Gammaproteobacteria</taxon>
        <taxon>Steroidobacterales</taxon>
        <taxon>Steroidobacteraceae</taxon>
        <taxon>Steroidobacter</taxon>
    </lineage>
</organism>
<dbReference type="SUPFAM" id="SSF49313">
    <property type="entry name" value="Cadherin-like"/>
    <property type="match status" value="1"/>
</dbReference>
<dbReference type="GO" id="GO:0052689">
    <property type="term" value="F:carboxylic ester hydrolase activity"/>
    <property type="evidence" value="ECO:0007669"/>
    <property type="project" value="UniProtKB-KW"/>
</dbReference>
<evidence type="ECO:0000256" key="3">
    <source>
        <dbReference type="ARBA" id="ARBA00022801"/>
    </source>
</evidence>
<keyword evidence="1" id="KW-0719">Serine esterase</keyword>
<evidence type="ECO:0000259" key="5">
    <source>
        <dbReference type="PROSITE" id="PS50268"/>
    </source>
</evidence>
<dbReference type="RefSeq" id="WP_161812939.1">
    <property type="nucleotide sequence ID" value="NZ_BLJN01000003.1"/>
</dbReference>
<dbReference type="AlphaFoldDB" id="A0A829YD27"/>
<dbReference type="InterPro" id="IPR054579">
    <property type="entry name" value="GCE-like_dom"/>
</dbReference>
<evidence type="ECO:0000256" key="1">
    <source>
        <dbReference type="ARBA" id="ARBA00022487"/>
    </source>
</evidence>
<dbReference type="SUPFAM" id="SSF53474">
    <property type="entry name" value="alpha/beta-Hydrolases"/>
    <property type="match status" value="1"/>
</dbReference>
<sequence>MNVSSIPRGSVIGALAGGLLLPLISPAQNCALPAMPDATVTSAQDRDRMLCQLGISFPVLPPRLQDPNRPSNAWPSNPANPEGNWTDALGHTVVRTNFGLWHTYDDSAGQAGGAMSGFGDYGPFSSPRYSDIDLLRMKDGDAVATATDWWQKRRPEIFKLVQEQLYGKPIDPNIEVSWAVSGVTTGTQVVGGVGYSYREKTFTGTVDTSRYPQLRNVPVVNATCRYPAEAGKKYPAVITYGEGVNRFQYTAPYGIGVCNYLPTQVQPDNGNTGNLSSYLIGLVTQGQWRKPDDPGALVAWGWGVSRLIDALERDADFDGDKIAVQGHSRYGKATLVTAAYDERVVVAWPSDAGALGTAMARRHWGESLEFVASSTGEYHWVNGNILKYAGALHEGQFMPRKLELLDVDAHSTTSLLAPRAIFVTNGTDTPPGFGDAWADPRGTFLSGQLASPVWNLLGWKGQIVPEGTVFTSGPGESIGGTPPFNVAFIDGTVGWRRQIEGHVSTPNWPTFAMFAARYLNDSRPVIANDQKFRLGEAPLNTVGTVGAEDADENDTIGSWQIKGGAGVGIFEIDADTGTIRIAQPQRIDFKREAYQLTVMAGDGKLPSHAAEVIVKIPSDIQICHKGRSQHVNKHAAPAHLAHGDTIGGGCPKR</sequence>
<evidence type="ECO:0000313" key="7">
    <source>
        <dbReference type="Proteomes" id="UP000445000"/>
    </source>
</evidence>
<evidence type="ECO:0000256" key="4">
    <source>
        <dbReference type="SAM" id="MobiDB-lite"/>
    </source>
</evidence>
<dbReference type="GO" id="GO:0016020">
    <property type="term" value="C:membrane"/>
    <property type="evidence" value="ECO:0007669"/>
    <property type="project" value="InterPro"/>
</dbReference>
<dbReference type="Pfam" id="PF22244">
    <property type="entry name" value="GCE_fung"/>
    <property type="match status" value="1"/>
</dbReference>
<keyword evidence="7" id="KW-1185">Reference proteome</keyword>
<dbReference type="InterPro" id="IPR029058">
    <property type="entry name" value="AB_hydrolase_fold"/>
</dbReference>
<dbReference type="GO" id="GO:0005509">
    <property type="term" value="F:calcium ion binding"/>
    <property type="evidence" value="ECO:0007669"/>
    <property type="project" value="InterPro"/>
</dbReference>
<feature type="domain" description="Cadherin" evidence="5">
    <location>
        <begin position="542"/>
        <end position="616"/>
    </location>
</feature>
<reference evidence="7" key="1">
    <citation type="submission" date="2020-01" db="EMBL/GenBank/DDBJ databases">
        <title>'Steroidobacter agaridevorans' sp. nov., agar-degrading bacteria isolated from rhizosphere soils.</title>
        <authorList>
            <person name="Ikenaga M."/>
            <person name="Kataoka M."/>
            <person name="Murouchi A."/>
            <person name="Katsuragi S."/>
            <person name="Sakai M."/>
        </authorList>
    </citation>
    <scope>NUCLEOTIDE SEQUENCE [LARGE SCALE GENOMIC DNA]</scope>
    <source>
        <strain evidence="7">YU21-B</strain>
    </source>
</reference>
<dbReference type="Proteomes" id="UP000445000">
    <property type="component" value="Unassembled WGS sequence"/>
</dbReference>
<dbReference type="Pfam" id="PF00028">
    <property type="entry name" value="Cadherin"/>
    <property type="match status" value="1"/>
</dbReference>
<keyword evidence="3" id="KW-0378">Hydrolase</keyword>
<proteinExistence type="predicted"/>
<dbReference type="EMBL" id="BLJN01000003">
    <property type="protein sequence ID" value="GFE81264.1"/>
    <property type="molecule type" value="Genomic_DNA"/>
</dbReference>
<dbReference type="InterPro" id="IPR002126">
    <property type="entry name" value="Cadherin-like_dom"/>
</dbReference>
<dbReference type="Gene3D" id="2.60.40.60">
    <property type="entry name" value="Cadherins"/>
    <property type="match status" value="1"/>
</dbReference>
<dbReference type="Gene3D" id="3.40.50.1820">
    <property type="entry name" value="alpha/beta hydrolase"/>
    <property type="match status" value="1"/>
</dbReference>
<dbReference type="PROSITE" id="PS50268">
    <property type="entry name" value="CADHERIN_2"/>
    <property type="match status" value="1"/>
</dbReference>
<dbReference type="CDD" id="cd11304">
    <property type="entry name" value="Cadherin_repeat"/>
    <property type="match status" value="1"/>
</dbReference>
<evidence type="ECO:0000256" key="2">
    <source>
        <dbReference type="ARBA" id="ARBA00022729"/>
    </source>
</evidence>
<accession>A0A829YD27</accession>
<evidence type="ECO:0000313" key="6">
    <source>
        <dbReference type="EMBL" id="GFE81264.1"/>
    </source>
</evidence>
<keyword evidence="2" id="KW-0732">Signal</keyword>
<dbReference type="GO" id="GO:0007156">
    <property type="term" value="P:homophilic cell adhesion via plasma membrane adhesion molecules"/>
    <property type="evidence" value="ECO:0007669"/>
    <property type="project" value="InterPro"/>
</dbReference>
<feature type="compositionally biased region" description="Low complexity" evidence="4">
    <location>
        <begin position="67"/>
        <end position="81"/>
    </location>
</feature>
<protein>
    <recommendedName>
        <fullName evidence="5">Cadherin domain-containing protein</fullName>
    </recommendedName>
</protein>
<gene>
    <name evidence="6" type="ORF">GCM10011487_32640</name>
</gene>
<feature type="region of interest" description="Disordered" evidence="4">
    <location>
        <begin position="62"/>
        <end position="87"/>
    </location>
</feature>
<name>A0A829YD27_9GAMM</name>
<dbReference type="InterPro" id="IPR015919">
    <property type="entry name" value="Cadherin-like_sf"/>
</dbReference>
<comment type="caution">
    <text evidence="6">The sequence shown here is derived from an EMBL/GenBank/DDBJ whole genome shotgun (WGS) entry which is preliminary data.</text>
</comment>